<dbReference type="FunFam" id="3.40.50.150:FF:000053">
    <property type="entry name" value="Release factor glutamine methyltransferase"/>
    <property type="match status" value="1"/>
</dbReference>
<dbReference type="HAMAP" id="MF_02126">
    <property type="entry name" value="RF_methyltr_PrmC"/>
    <property type="match status" value="1"/>
</dbReference>
<dbReference type="Gene3D" id="3.40.50.150">
    <property type="entry name" value="Vaccinia Virus protein VP39"/>
    <property type="match status" value="1"/>
</dbReference>
<evidence type="ECO:0000259" key="5">
    <source>
        <dbReference type="Pfam" id="PF17827"/>
    </source>
</evidence>
<dbReference type="NCBIfam" id="TIGR03534">
    <property type="entry name" value="RF_mod_PrmC"/>
    <property type="match status" value="1"/>
</dbReference>
<dbReference type="GO" id="GO:0003676">
    <property type="term" value="F:nucleic acid binding"/>
    <property type="evidence" value="ECO:0007669"/>
    <property type="project" value="InterPro"/>
</dbReference>
<dbReference type="InterPro" id="IPR029063">
    <property type="entry name" value="SAM-dependent_MTases_sf"/>
</dbReference>
<dbReference type="InterPro" id="IPR002052">
    <property type="entry name" value="DNA_methylase_N6_adenine_CS"/>
</dbReference>
<name>A0A3B0XC39_9ZZZZ</name>
<dbReference type="PANTHER" id="PTHR18895:SF74">
    <property type="entry name" value="MTRF1L RELEASE FACTOR GLUTAMINE METHYLTRANSFERASE"/>
    <property type="match status" value="1"/>
</dbReference>
<feature type="domain" description="Methyltransferase" evidence="4">
    <location>
        <begin position="110"/>
        <end position="256"/>
    </location>
</feature>
<dbReference type="GO" id="GO:0032259">
    <property type="term" value="P:methylation"/>
    <property type="evidence" value="ECO:0007669"/>
    <property type="project" value="UniProtKB-KW"/>
</dbReference>
<dbReference type="InterPro" id="IPR004556">
    <property type="entry name" value="HemK-like"/>
</dbReference>
<keyword evidence="1 6" id="KW-0489">Methyltransferase</keyword>
<evidence type="ECO:0000313" key="6">
    <source>
        <dbReference type="EMBL" id="VAW60992.1"/>
    </source>
</evidence>
<dbReference type="AlphaFoldDB" id="A0A3B0XC39"/>
<dbReference type="InterPro" id="IPR019874">
    <property type="entry name" value="RF_methyltr_PrmC"/>
</dbReference>
<dbReference type="CDD" id="cd02440">
    <property type="entry name" value="AdoMet_MTases"/>
    <property type="match status" value="1"/>
</dbReference>
<evidence type="ECO:0000256" key="2">
    <source>
        <dbReference type="ARBA" id="ARBA00022679"/>
    </source>
</evidence>
<proteinExistence type="inferred from homology"/>
<dbReference type="SUPFAM" id="SSF53335">
    <property type="entry name" value="S-adenosyl-L-methionine-dependent methyltransferases"/>
    <property type="match status" value="1"/>
</dbReference>
<dbReference type="Pfam" id="PF17827">
    <property type="entry name" value="PrmC_N"/>
    <property type="match status" value="1"/>
</dbReference>
<gene>
    <name evidence="6" type="ORF">MNBD_GAMMA11-1000</name>
</gene>
<organism evidence="6">
    <name type="scientific">hydrothermal vent metagenome</name>
    <dbReference type="NCBI Taxonomy" id="652676"/>
    <lineage>
        <taxon>unclassified sequences</taxon>
        <taxon>metagenomes</taxon>
        <taxon>ecological metagenomes</taxon>
    </lineage>
</organism>
<feature type="domain" description="Release factor glutamine methyltransferase N-terminal" evidence="5">
    <location>
        <begin position="7"/>
        <end position="74"/>
    </location>
</feature>
<dbReference type="InterPro" id="IPR025714">
    <property type="entry name" value="Methyltranfer_dom"/>
</dbReference>
<dbReference type="NCBIfam" id="TIGR00536">
    <property type="entry name" value="hemK_fam"/>
    <property type="match status" value="1"/>
</dbReference>
<reference evidence="6" key="1">
    <citation type="submission" date="2018-06" db="EMBL/GenBank/DDBJ databases">
        <authorList>
            <person name="Zhirakovskaya E."/>
        </authorList>
    </citation>
    <scope>NUCLEOTIDE SEQUENCE</scope>
</reference>
<protein>
    <submittedName>
        <fullName evidence="6">Peptide chain release factor N(5)-glutamine methyltransferase</fullName>
        <ecNumber evidence="6">2.1.1.297</ecNumber>
    </submittedName>
</protein>
<dbReference type="InterPro" id="IPR050320">
    <property type="entry name" value="N5-glutamine_MTase"/>
</dbReference>
<dbReference type="PANTHER" id="PTHR18895">
    <property type="entry name" value="HEMK METHYLTRANSFERASE"/>
    <property type="match status" value="1"/>
</dbReference>
<dbReference type="Pfam" id="PF13847">
    <property type="entry name" value="Methyltransf_31"/>
    <property type="match status" value="1"/>
</dbReference>
<evidence type="ECO:0000256" key="3">
    <source>
        <dbReference type="ARBA" id="ARBA00022691"/>
    </source>
</evidence>
<sequence length="277" mass="31161">MLINQQLSLASQQLEQLSDSPRLDAEVLLAHSLQKTRTWLATWPDKALDKIQLDAFQQLMDKRCAGHPVAHITGHREFWSLDLLVNENTLIPRPDTELMVEQILQHCPQNDDIQLLDLGTGSGAIALAIACERPGWRIFATDISAEALQVAEQNAQALHLTQIEFRQGNWLEAVQGLKFDIIACNPPYIPINDPHLQRGDVRFEPINALASGTDGLDDIRLIAAQARSGLKREGRLFIEHGHDQKQKMHDIFIKNTYKNIIQHLDLSGNPRLTTGIF</sequence>
<dbReference type="InterPro" id="IPR040758">
    <property type="entry name" value="PrmC_N"/>
</dbReference>
<keyword evidence="2 6" id="KW-0808">Transferase</keyword>
<keyword evidence="3" id="KW-0949">S-adenosyl-L-methionine</keyword>
<evidence type="ECO:0000259" key="4">
    <source>
        <dbReference type="Pfam" id="PF13847"/>
    </source>
</evidence>
<dbReference type="EMBL" id="UOFG01000135">
    <property type="protein sequence ID" value="VAW60992.1"/>
    <property type="molecule type" value="Genomic_DNA"/>
</dbReference>
<dbReference type="Gene3D" id="1.10.8.10">
    <property type="entry name" value="DNA helicase RuvA subunit, C-terminal domain"/>
    <property type="match status" value="1"/>
</dbReference>
<accession>A0A3B0XC39</accession>
<dbReference type="EC" id="2.1.1.297" evidence="6"/>
<dbReference type="GO" id="GO:0102559">
    <property type="term" value="F:peptide chain release factor N(5)-glutamine methyltransferase activity"/>
    <property type="evidence" value="ECO:0007669"/>
    <property type="project" value="UniProtKB-EC"/>
</dbReference>
<dbReference type="PROSITE" id="PS00092">
    <property type="entry name" value="N6_MTASE"/>
    <property type="match status" value="1"/>
</dbReference>
<evidence type="ECO:0000256" key="1">
    <source>
        <dbReference type="ARBA" id="ARBA00022603"/>
    </source>
</evidence>